<dbReference type="AlphaFoldDB" id="A0A453MTD5"/>
<dbReference type="EnsemblPlants" id="AET6Gv20067900.1">
    <property type="protein sequence ID" value="AET6Gv20067900.1"/>
    <property type="gene ID" value="AET6Gv20067900"/>
</dbReference>
<evidence type="ECO:0000313" key="4">
    <source>
        <dbReference type="EnsemblPlants" id="AET6Gv20067900.1"/>
    </source>
</evidence>
<feature type="domain" description="F-box protein AT5G49610-like beta-propeller" evidence="3">
    <location>
        <begin position="134"/>
        <end position="403"/>
    </location>
</feature>
<protein>
    <submittedName>
        <fullName evidence="4">Uncharacterized protein</fullName>
    </submittedName>
</protein>
<dbReference type="Gramene" id="AET6Gv20067900.1">
    <property type="protein sequence ID" value="AET6Gv20067900.1"/>
    <property type="gene ID" value="AET6Gv20067900"/>
</dbReference>
<feature type="region of interest" description="Disordered" evidence="1">
    <location>
        <begin position="1"/>
        <end position="29"/>
    </location>
</feature>
<dbReference type="Pfam" id="PF12937">
    <property type="entry name" value="F-box-like"/>
    <property type="match status" value="1"/>
</dbReference>
<keyword evidence="5" id="KW-1185">Reference proteome</keyword>
<evidence type="ECO:0000259" key="2">
    <source>
        <dbReference type="Pfam" id="PF12937"/>
    </source>
</evidence>
<sequence>RYMMDPSEIPQRVGPGKESCPNPETEWHSPTSISMSKVLNDDDLLIEILLRLGFPTTLVYAALVCKRWCHLASDCKFLSHFRKLHPPSLLGFYLDDIMAPSMSARFVPVLPQPPELTIVSCRAASFSLGTSQGHVIKCWNGRLFTLHSDKSGFTAAVHSPLCPEGGMVIVPKFILEQNTYGTIIPKEEGDGFSYIFMRVVSNNETTQPMVLVDILQNGDGVWRRYLSLATDQLSLIRWDVRHVLIDDKIYIPSALHNIVVLDLTTSSISTIQLPQGVEYGDRRVVLPHSDGASGMYLIQVKELQVCIWLHKGNNWLPVDTICLRAMCATLMMPGCEVEDEDAPTSIRINQLWVSAEFLFLEMGRCTLHLDVKCRALRKVYEKSKSDESFGHIHPFMMIWPPKFPALKDDPARFALPI</sequence>
<accession>A0A453MTD5</accession>
<evidence type="ECO:0000256" key="1">
    <source>
        <dbReference type="SAM" id="MobiDB-lite"/>
    </source>
</evidence>
<reference evidence="5" key="2">
    <citation type="journal article" date="2017" name="Nat. Plants">
        <title>The Aegilops tauschii genome reveals multiple impacts of transposons.</title>
        <authorList>
            <person name="Zhao G."/>
            <person name="Zou C."/>
            <person name="Li K."/>
            <person name="Wang K."/>
            <person name="Li T."/>
            <person name="Gao L."/>
            <person name="Zhang X."/>
            <person name="Wang H."/>
            <person name="Yang Z."/>
            <person name="Liu X."/>
            <person name="Jiang W."/>
            <person name="Mao L."/>
            <person name="Kong X."/>
            <person name="Jiao Y."/>
            <person name="Jia J."/>
        </authorList>
    </citation>
    <scope>NUCLEOTIDE SEQUENCE [LARGE SCALE GENOMIC DNA]</scope>
    <source>
        <strain evidence="5">cv. AL8/78</strain>
    </source>
</reference>
<evidence type="ECO:0000259" key="3">
    <source>
        <dbReference type="Pfam" id="PF23635"/>
    </source>
</evidence>
<reference evidence="4" key="4">
    <citation type="submission" date="2019-03" db="UniProtKB">
        <authorList>
            <consortium name="EnsemblPlants"/>
        </authorList>
    </citation>
    <scope>IDENTIFICATION</scope>
</reference>
<name>A0A453MTD5_AEGTS</name>
<proteinExistence type="predicted"/>
<dbReference type="PANTHER" id="PTHR33207">
    <property type="entry name" value="F-BOX DOMAIN CONTAINING PROTEIN-RELATED"/>
    <property type="match status" value="1"/>
</dbReference>
<evidence type="ECO:0000313" key="5">
    <source>
        <dbReference type="Proteomes" id="UP000015105"/>
    </source>
</evidence>
<dbReference type="InterPro" id="IPR056594">
    <property type="entry name" value="AT5G49610-like_b-prop"/>
</dbReference>
<feature type="domain" description="F-box" evidence="2">
    <location>
        <begin position="42"/>
        <end position="75"/>
    </location>
</feature>
<reference evidence="5" key="1">
    <citation type="journal article" date="2014" name="Science">
        <title>Ancient hybridizations among the ancestral genomes of bread wheat.</title>
        <authorList>
            <consortium name="International Wheat Genome Sequencing Consortium,"/>
            <person name="Marcussen T."/>
            <person name="Sandve S.R."/>
            <person name="Heier L."/>
            <person name="Spannagl M."/>
            <person name="Pfeifer M."/>
            <person name="Jakobsen K.S."/>
            <person name="Wulff B.B."/>
            <person name="Steuernagel B."/>
            <person name="Mayer K.F."/>
            <person name="Olsen O.A."/>
        </authorList>
    </citation>
    <scope>NUCLEOTIDE SEQUENCE [LARGE SCALE GENOMIC DNA]</scope>
    <source>
        <strain evidence="5">cv. AL8/78</strain>
    </source>
</reference>
<dbReference type="Proteomes" id="UP000015105">
    <property type="component" value="Chromosome 6D"/>
</dbReference>
<dbReference type="SUPFAM" id="SSF81383">
    <property type="entry name" value="F-box domain"/>
    <property type="match status" value="1"/>
</dbReference>
<dbReference type="Pfam" id="PF23635">
    <property type="entry name" value="Beta-prop_AT5G49610-like"/>
    <property type="match status" value="1"/>
</dbReference>
<reference evidence="4" key="5">
    <citation type="journal article" date="2021" name="G3 (Bethesda)">
        <title>Aegilops tauschii genome assembly Aet v5.0 features greater sequence contiguity and improved annotation.</title>
        <authorList>
            <person name="Wang L."/>
            <person name="Zhu T."/>
            <person name="Rodriguez J.C."/>
            <person name="Deal K.R."/>
            <person name="Dubcovsky J."/>
            <person name="McGuire P.E."/>
            <person name="Lux T."/>
            <person name="Spannagl M."/>
            <person name="Mayer K.F.X."/>
            <person name="Baldrich P."/>
            <person name="Meyers B.C."/>
            <person name="Huo N."/>
            <person name="Gu Y.Q."/>
            <person name="Zhou H."/>
            <person name="Devos K.M."/>
            <person name="Bennetzen J.L."/>
            <person name="Unver T."/>
            <person name="Budak H."/>
            <person name="Gulick P.J."/>
            <person name="Galiba G."/>
            <person name="Kalapos B."/>
            <person name="Nelson D.R."/>
            <person name="Li P."/>
            <person name="You F.M."/>
            <person name="Luo M.C."/>
            <person name="Dvorak J."/>
        </authorList>
    </citation>
    <scope>NUCLEOTIDE SEQUENCE [LARGE SCALE GENOMIC DNA]</scope>
    <source>
        <strain evidence="4">cv. AL8/78</strain>
    </source>
</reference>
<dbReference type="InterPro" id="IPR036047">
    <property type="entry name" value="F-box-like_dom_sf"/>
</dbReference>
<organism evidence="4 5">
    <name type="scientific">Aegilops tauschii subsp. strangulata</name>
    <name type="common">Goatgrass</name>
    <dbReference type="NCBI Taxonomy" id="200361"/>
    <lineage>
        <taxon>Eukaryota</taxon>
        <taxon>Viridiplantae</taxon>
        <taxon>Streptophyta</taxon>
        <taxon>Embryophyta</taxon>
        <taxon>Tracheophyta</taxon>
        <taxon>Spermatophyta</taxon>
        <taxon>Magnoliopsida</taxon>
        <taxon>Liliopsida</taxon>
        <taxon>Poales</taxon>
        <taxon>Poaceae</taxon>
        <taxon>BOP clade</taxon>
        <taxon>Pooideae</taxon>
        <taxon>Triticodae</taxon>
        <taxon>Triticeae</taxon>
        <taxon>Triticinae</taxon>
        <taxon>Aegilops</taxon>
    </lineage>
</organism>
<reference evidence="4" key="3">
    <citation type="journal article" date="2017" name="Nature">
        <title>Genome sequence of the progenitor of the wheat D genome Aegilops tauschii.</title>
        <authorList>
            <person name="Luo M.C."/>
            <person name="Gu Y.Q."/>
            <person name="Puiu D."/>
            <person name="Wang H."/>
            <person name="Twardziok S.O."/>
            <person name="Deal K.R."/>
            <person name="Huo N."/>
            <person name="Zhu T."/>
            <person name="Wang L."/>
            <person name="Wang Y."/>
            <person name="McGuire P.E."/>
            <person name="Liu S."/>
            <person name="Long H."/>
            <person name="Ramasamy R.K."/>
            <person name="Rodriguez J.C."/>
            <person name="Van S.L."/>
            <person name="Yuan L."/>
            <person name="Wang Z."/>
            <person name="Xia Z."/>
            <person name="Xiao L."/>
            <person name="Anderson O.D."/>
            <person name="Ouyang S."/>
            <person name="Liang Y."/>
            <person name="Zimin A.V."/>
            <person name="Pertea G."/>
            <person name="Qi P."/>
            <person name="Bennetzen J.L."/>
            <person name="Dai X."/>
            <person name="Dawson M.W."/>
            <person name="Muller H.G."/>
            <person name="Kugler K."/>
            <person name="Rivarola-Duarte L."/>
            <person name="Spannagl M."/>
            <person name="Mayer K.F.X."/>
            <person name="Lu F.H."/>
            <person name="Bevan M.W."/>
            <person name="Leroy P."/>
            <person name="Li P."/>
            <person name="You F.M."/>
            <person name="Sun Q."/>
            <person name="Liu Z."/>
            <person name="Lyons E."/>
            <person name="Wicker T."/>
            <person name="Salzberg S.L."/>
            <person name="Devos K.M."/>
            <person name="Dvorak J."/>
        </authorList>
    </citation>
    <scope>NUCLEOTIDE SEQUENCE [LARGE SCALE GENOMIC DNA]</scope>
    <source>
        <strain evidence="4">cv. AL8/78</strain>
    </source>
</reference>
<dbReference type="InterPro" id="IPR001810">
    <property type="entry name" value="F-box_dom"/>
</dbReference>
<dbReference type="Gene3D" id="1.20.1280.50">
    <property type="match status" value="1"/>
</dbReference>